<feature type="transmembrane region" description="Helical" evidence="10">
    <location>
        <begin position="17"/>
        <end position="36"/>
    </location>
</feature>
<dbReference type="GO" id="GO:0005886">
    <property type="term" value="C:plasma membrane"/>
    <property type="evidence" value="ECO:0007669"/>
    <property type="project" value="UniProtKB-SubCell"/>
</dbReference>
<sequence length="1214" mass="130368">MSRGTGLILSALKQRRWITAAAVLTAVAAVALQTAVPLLTGSAIDVATGARDGSVSRVVVTLIGVALAEYAFQFVRRYCASRLSVDTQHDIRVRLLATLQRLDGPGQDNIITGQVVSRAISDLGGLQTVISQGPLLISRVVQLALVLVIMAGISPVLTLVALAVVPLLILLAGRSRKSLYAATWTAQQATADVATHVEQTVSGVRVVKAFAQEDRETHRLDSLSRALFAIKMRTAKLTARFQPLLTELPRIALIITIVLGALLTRQGELTVGTFFAFTAYLMTLTSTVSLLTSMYITIQLGMSSVERIDDVLALTPEHTDPPSPVALPDGPLGLELDDVHFRGILNGLTLTAEPGSVLALIGPPGAGKTMAVQLAGGFYCPDAGEFRLSGPGGSAAFTELRDADIRSRVTCVFDDALLISASIRENLTMGAHYSDEEVARAADIAQASEFIARLDDGMDTVVGERGLTLSGGQRQRVALARAILARPEVLILDDATSAIDAGNERLILDALRAELGDTAILMVAHRRSSLVLADRVAVIDHGRTVAVGPLSEVEHSEPFRRFMEPRASEIVLDDSPRETGDLWPEVDDTFHEHIIVGPTGGRGRSIAATPELLADVDRLPPAVEEPGLDTAVLRSDRERFQVRDLFAAVRWLITASIALMIIGVLASLAFPLLMRTAIDRGIGEGRTDVLWIVAVAGIAVVVLAWLASVVQTVITSRSGERLLYGLRLRSYAHLQRLSMAYYDRTRSGSIMTRMTTDIDTLSSFLQTGLAQAVVSLGTLVGVLGMLIATDFSLAAVAAVAIPIIAVLTAVFRRVQKRLYSEAREQVSRVNATFQESVTALRVIQMHGVTGPALSTFHDQSERYRRLRMRAQTAVGVFFPGIQAISQITSALVLGYGATRVADDTLSAGVLVAFVMYLSQLYGPIQQLGMVFDSWQRAQVSFTRITDLLASRPDVTDSGTRPNAREHARGTLALDDVSFAYSDQSPTVAEHLDLRINPRESVAVVGPTGAGKSTVVKLLARFYDPTAGAVRASGTDIREFPLPDWRRTMVQVPQEAHLFMGSVADNIRYGRPDATDAEVEEAVRRIGALGVIATIDGGFHHPVGERGRGLSSGQRQIIALARAELTDPDVLLLDEATATLDPATESAFLDASDRSAEGRTTVIVAHRLATAQRADRIIVIEGGTVVEDGSHEALLTQGGLYAHLWSMQQDPSDLD</sequence>
<evidence type="ECO:0000256" key="1">
    <source>
        <dbReference type="ARBA" id="ARBA00004651"/>
    </source>
</evidence>
<dbReference type="GO" id="GO:0015421">
    <property type="term" value="F:ABC-type oligopeptide transporter activity"/>
    <property type="evidence" value="ECO:0007669"/>
    <property type="project" value="TreeGrafter"/>
</dbReference>
<comment type="similarity">
    <text evidence="9">Belongs to the ABC transporter superfamily. Lipid exporter (TC 3.A.1.106) family.</text>
</comment>
<feature type="transmembrane region" description="Helical" evidence="10">
    <location>
        <begin position="647"/>
        <end position="670"/>
    </location>
</feature>
<dbReference type="EMBL" id="CP006764">
    <property type="protein sequence ID" value="AIT60801.1"/>
    <property type="molecule type" value="Genomic_DNA"/>
</dbReference>
<dbReference type="InterPro" id="IPR003593">
    <property type="entry name" value="AAA+_ATPase"/>
</dbReference>
<dbReference type="STRING" id="558173.CDOO_05690"/>
<feature type="domain" description="ABC transmembrane type-1" evidence="12">
    <location>
        <begin position="655"/>
        <end position="936"/>
    </location>
</feature>
<dbReference type="InterPro" id="IPR003439">
    <property type="entry name" value="ABC_transporter-like_ATP-bd"/>
</dbReference>
<dbReference type="AlphaFoldDB" id="A0A097IF89"/>
<keyword evidence="8 10" id="KW-0472">Membrane</keyword>
<keyword evidence="14" id="KW-1185">Reference proteome</keyword>
<evidence type="ECO:0000256" key="8">
    <source>
        <dbReference type="ARBA" id="ARBA00023136"/>
    </source>
</evidence>
<keyword evidence="3" id="KW-1003">Cell membrane</keyword>
<keyword evidence="4 10" id="KW-0812">Transmembrane</keyword>
<evidence type="ECO:0000256" key="6">
    <source>
        <dbReference type="ARBA" id="ARBA00022840"/>
    </source>
</evidence>
<dbReference type="PANTHER" id="PTHR43394:SF1">
    <property type="entry name" value="ATP-BINDING CASSETTE SUB-FAMILY B MEMBER 10, MITOCHONDRIAL"/>
    <property type="match status" value="1"/>
</dbReference>
<reference evidence="13 14" key="1">
    <citation type="submission" date="2013-09" db="EMBL/GenBank/DDBJ databases">
        <title>Complete genome sequence of Corynebacterium doosanense CAU 212(T) (=DSM 45436(T)), isolated from activated sludge.</title>
        <authorList>
            <person name="Schaffert L."/>
            <person name="Albersmeier A."/>
            <person name="Kalinowski J."/>
            <person name="Ruckert C."/>
        </authorList>
    </citation>
    <scope>NUCLEOTIDE SEQUENCE [LARGE SCALE GENOMIC DNA]</scope>
    <source>
        <strain evidence="13 14">CAU 212</strain>
    </source>
</reference>
<evidence type="ECO:0000313" key="13">
    <source>
        <dbReference type="EMBL" id="AIT60801.1"/>
    </source>
</evidence>
<dbReference type="InterPro" id="IPR011527">
    <property type="entry name" value="ABC1_TM_dom"/>
</dbReference>
<proteinExistence type="inferred from homology"/>
<evidence type="ECO:0000313" key="14">
    <source>
        <dbReference type="Proteomes" id="UP000029914"/>
    </source>
</evidence>
<dbReference type="eggNOG" id="COG1132">
    <property type="taxonomic scope" value="Bacteria"/>
</dbReference>
<evidence type="ECO:0000256" key="5">
    <source>
        <dbReference type="ARBA" id="ARBA00022741"/>
    </source>
</evidence>
<dbReference type="HOGENOM" id="CLU_000604_17_6_11"/>
<keyword evidence="5" id="KW-0547">Nucleotide-binding</keyword>
<evidence type="ECO:0000256" key="10">
    <source>
        <dbReference type="SAM" id="Phobius"/>
    </source>
</evidence>
<dbReference type="Pfam" id="PF00664">
    <property type="entry name" value="ABC_membrane"/>
    <property type="match status" value="2"/>
</dbReference>
<dbReference type="InterPro" id="IPR036640">
    <property type="entry name" value="ABC1_TM_sf"/>
</dbReference>
<dbReference type="Proteomes" id="UP000029914">
    <property type="component" value="Chromosome"/>
</dbReference>
<dbReference type="InterPro" id="IPR017871">
    <property type="entry name" value="ABC_transporter-like_CS"/>
</dbReference>
<comment type="subcellular location">
    <subcellularLocation>
        <location evidence="1">Cell membrane</location>
        <topology evidence="1">Multi-pass membrane protein</topology>
    </subcellularLocation>
</comment>
<dbReference type="PROSITE" id="PS50893">
    <property type="entry name" value="ABC_TRANSPORTER_2"/>
    <property type="match status" value="2"/>
</dbReference>
<feature type="domain" description="ABC transporter" evidence="11">
    <location>
        <begin position="971"/>
        <end position="1206"/>
    </location>
</feature>
<dbReference type="PANTHER" id="PTHR43394">
    <property type="entry name" value="ATP-DEPENDENT PERMEASE MDL1, MITOCHONDRIAL"/>
    <property type="match status" value="1"/>
</dbReference>
<dbReference type="SUPFAM" id="SSF52540">
    <property type="entry name" value="P-loop containing nucleoside triphosphate hydrolases"/>
    <property type="match status" value="2"/>
</dbReference>
<dbReference type="GO" id="GO:0005524">
    <property type="term" value="F:ATP binding"/>
    <property type="evidence" value="ECO:0007669"/>
    <property type="project" value="UniProtKB-KW"/>
</dbReference>
<dbReference type="Pfam" id="PF00005">
    <property type="entry name" value="ABC_tran"/>
    <property type="match status" value="2"/>
</dbReference>
<dbReference type="PROSITE" id="PS50929">
    <property type="entry name" value="ABC_TM1F"/>
    <property type="match status" value="2"/>
</dbReference>
<dbReference type="SUPFAM" id="SSF90123">
    <property type="entry name" value="ABC transporter transmembrane region"/>
    <property type="match status" value="2"/>
</dbReference>
<feature type="transmembrane region" description="Helical" evidence="10">
    <location>
        <begin position="793"/>
        <end position="811"/>
    </location>
</feature>
<dbReference type="CDD" id="cd18546">
    <property type="entry name" value="ABC_6TM_Rv0194_D2_like"/>
    <property type="match status" value="1"/>
</dbReference>
<feature type="transmembrane region" description="Helical" evidence="10">
    <location>
        <begin position="763"/>
        <end position="787"/>
    </location>
</feature>
<keyword evidence="2" id="KW-0813">Transport</keyword>
<evidence type="ECO:0000256" key="3">
    <source>
        <dbReference type="ARBA" id="ARBA00022475"/>
    </source>
</evidence>
<feature type="domain" description="ABC transporter" evidence="11">
    <location>
        <begin position="334"/>
        <end position="566"/>
    </location>
</feature>
<gene>
    <name evidence="13" type="ORF">CDOO_05690</name>
</gene>
<organism evidence="13 14">
    <name type="scientific">Corynebacterium doosanense CAU 212 = DSM 45436</name>
    <dbReference type="NCBI Taxonomy" id="558173"/>
    <lineage>
        <taxon>Bacteria</taxon>
        <taxon>Bacillati</taxon>
        <taxon>Actinomycetota</taxon>
        <taxon>Actinomycetes</taxon>
        <taxon>Mycobacteriales</taxon>
        <taxon>Corynebacteriaceae</taxon>
        <taxon>Corynebacterium</taxon>
    </lineage>
</organism>
<evidence type="ECO:0000256" key="2">
    <source>
        <dbReference type="ARBA" id="ARBA00022448"/>
    </source>
</evidence>
<dbReference type="InterPro" id="IPR027417">
    <property type="entry name" value="P-loop_NTPase"/>
</dbReference>
<name>A0A097IF89_9CORY</name>
<feature type="transmembrane region" description="Helical" evidence="10">
    <location>
        <begin position="872"/>
        <end position="893"/>
    </location>
</feature>
<keyword evidence="7 10" id="KW-1133">Transmembrane helix</keyword>
<dbReference type="SMART" id="SM00382">
    <property type="entry name" value="AAA"/>
    <property type="match status" value="2"/>
</dbReference>
<dbReference type="CDD" id="cd18543">
    <property type="entry name" value="ABC_6TM_Rv0194_D1_like"/>
    <property type="match status" value="1"/>
</dbReference>
<feature type="transmembrane region" description="Helical" evidence="10">
    <location>
        <begin position="143"/>
        <end position="171"/>
    </location>
</feature>
<evidence type="ECO:0000259" key="12">
    <source>
        <dbReference type="PROSITE" id="PS50929"/>
    </source>
</evidence>
<evidence type="ECO:0000259" key="11">
    <source>
        <dbReference type="PROSITE" id="PS50893"/>
    </source>
</evidence>
<accession>A0A097IF89</accession>
<dbReference type="RefSeq" id="WP_018022238.1">
    <property type="nucleotide sequence ID" value="NZ_AQUX01000006.1"/>
</dbReference>
<feature type="domain" description="ABC transmembrane type-1" evidence="12">
    <location>
        <begin position="20"/>
        <end position="300"/>
    </location>
</feature>
<feature type="transmembrane region" description="Helical" evidence="10">
    <location>
        <begin position="690"/>
        <end position="714"/>
    </location>
</feature>
<dbReference type="KEGG" id="cdo:CDOO_05690"/>
<feature type="transmembrane region" description="Helical" evidence="10">
    <location>
        <begin position="274"/>
        <end position="298"/>
    </location>
</feature>
<feature type="transmembrane region" description="Helical" evidence="10">
    <location>
        <begin position="241"/>
        <end position="262"/>
    </location>
</feature>
<dbReference type="OrthoDB" id="9806127at2"/>
<evidence type="ECO:0000256" key="4">
    <source>
        <dbReference type="ARBA" id="ARBA00022692"/>
    </source>
</evidence>
<dbReference type="FunFam" id="3.40.50.300:FF:000299">
    <property type="entry name" value="ABC transporter ATP-binding protein/permease"/>
    <property type="match status" value="1"/>
</dbReference>
<protein>
    <submittedName>
        <fullName evidence="13">ABC transporter ATP-binding protein</fullName>
    </submittedName>
</protein>
<evidence type="ECO:0000256" key="9">
    <source>
        <dbReference type="ARBA" id="ARBA00061644"/>
    </source>
</evidence>
<dbReference type="InterPro" id="IPR039421">
    <property type="entry name" value="Type_1_exporter"/>
</dbReference>
<dbReference type="PROSITE" id="PS00211">
    <property type="entry name" value="ABC_TRANSPORTER_1"/>
    <property type="match status" value="1"/>
</dbReference>
<dbReference type="Gene3D" id="3.40.50.300">
    <property type="entry name" value="P-loop containing nucleotide triphosphate hydrolases"/>
    <property type="match status" value="2"/>
</dbReference>
<evidence type="ECO:0000256" key="7">
    <source>
        <dbReference type="ARBA" id="ARBA00022989"/>
    </source>
</evidence>
<dbReference type="Gene3D" id="1.20.1560.10">
    <property type="entry name" value="ABC transporter type 1, transmembrane domain"/>
    <property type="match status" value="2"/>
</dbReference>
<dbReference type="GO" id="GO:0016887">
    <property type="term" value="F:ATP hydrolysis activity"/>
    <property type="evidence" value="ECO:0007669"/>
    <property type="project" value="InterPro"/>
</dbReference>
<keyword evidence="6 13" id="KW-0067">ATP-binding</keyword>